<dbReference type="EMBL" id="CAXDID020000264">
    <property type="protein sequence ID" value="CAL6066799.1"/>
    <property type="molecule type" value="Genomic_DNA"/>
</dbReference>
<sequence length="101" mass="11687">MSKLNNKSQAKGQHFQLQPIQPKQLQYIKPINSARDKEQYFQTDFSSDVSESMISNVEYAINFNKQPINGSSCSTSDIKNEKKDKTQLVSYDDIYKIFDLQ</sequence>
<gene>
    <name evidence="2" type="ORF">HINF_LOCUS52710</name>
</gene>
<dbReference type="Proteomes" id="UP001642409">
    <property type="component" value="Unassembled WGS sequence"/>
</dbReference>
<proteinExistence type="predicted"/>
<evidence type="ECO:0000256" key="1">
    <source>
        <dbReference type="SAM" id="MobiDB-lite"/>
    </source>
</evidence>
<organism evidence="2 3">
    <name type="scientific">Hexamita inflata</name>
    <dbReference type="NCBI Taxonomy" id="28002"/>
    <lineage>
        <taxon>Eukaryota</taxon>
        <taxon>Metamonada</taxon>
        <taxon>Diplomonadida</taxon>
        <taxon>Hexamitidae</taxon>
        <taxon>Hexamitinae</taxon>
        <taxon>Hexamita</taxon>
    </lineage>
</organism>
<accession>A0ABP1KQ08</accession>
<protein>
    <submittedName>
        <fullName evidence="2">Hypothetical_protein</fullName>
    </submittedName>
</protein>
<feature type="region of interest" description="Disordered" evidence="1">
    <location>
        <begin position="1"/>
        <end position="21"/>
    </location>
</feature>
<keyword evidence="3" id="KW-1185">Reference proteome</keyword>
<evidence type="ECO:0000313" key="2">
    <source>
        <dbReference type="EMBL" id="CAL6066799.1"/>
    </source>
</evidence>
<reference evidence="2 3" key="1">
    <citation type="submission" date="2024-07" db="EMBL/GenBank/DDBJ databases">
        <authorList>
            <person name="Akdeniz Z."/>
        </authorList>
    </citation>
    <scope>NUCLEOTIDE SEQUENCE [LARGE SCALE GENOMIC DNA]</scope>
</reference>
<evidence type="ECO:0000313" key="3">
    <source>
        <dbReference type="Proteomes" id="UP001642409"/>
    </source>
</evidence>
<comment type="caution">
    <text evidence="2">The sequence shown here is derived from an EMBL/GenBank/DDBJ whole genome shotgun (WGS) entry which is preliminary data.</text>
</comment>
<name>A0ABP1KQ08_9EUKA</name>